<dbReference type="PANTHER" id="PTHR35579:SF3">
    <property type="entry name" value="CRISPR SYSTEM CMS ENDORIBONUCLEASE CSM3"/>
    <property type="match status" value="1"/>
</dbReference>
<dbReference type="OrthoDB" id="163151at2"/>
<dbReference type="InterPro" id="IPR005537">
    <property type="entry name" value="RAMP_III_fam"/>
</dbReference>
<reference evidence="3 4" key="1">
    <citation type="journal article" date="2018" name="Genome Announc.">
        <title>Complete genomes of two Megasphaera elsdenii strains, NCIMB 702410 and ATCC 25940.</title>
        <authorList>
            <person name="Hatmaker E.A."/>
            <person name="O'Dell K."/>
            <person name="Riley L.A."/>
            <person name="Klingeman D.M."/>
            <person name="Guss A.M."/>
        </authorList>
    </citation>
    <scope>NUCLEOTIDE SEQUENCE [LARGE SCALE GENOMIC DNA]</scope>
    <source>
        <strain evidence="3 4">NCIMB702410</strain>
    </source>
</reference>
<evidence type="ECO:0000256" key="1">
    <source>
        <dbReference type="ARBA" id="ARBA00023118"/>
    </source>
</evidence>
<keyword evidence="1" id="KW-0051">Antiviral defense</keyword>
<proteinExistence type="predicted"/>
<sequence>MMKSFTIQIETLSPLHLGSGQENIVLDADVVYDQYGMPYFPARRFRGLLYESAMEMEEMSQADPIMSHSRLVALFGHQDETASQLRISNFYLGKPDQPGNTYEQLCQQWQYLQAAYPGIFTGEDILAEYTDMRYQTAIDFDSGTILEGSLHNMRVVREGTTFFGTVEMESENPDNDLIFLLALKNLCHAGAKRNRGLGRIRCSIIGQEQGHMQNLWKKIRERGTIV</sequence>
<dbReference type="AlphaFoldDB" id="A0A2S0M7N1"/>
<dbReference type="PANTHER" id="PTHR35579">
    <property type="entry name" value="CRISPR SYSTEM CMS ENDORIBONUCLEASE CSM3"/>
    <property type="match status" value="1"/>
</dbReference>
<evidence type="ECO:0000313" key="3">
    <source>
        <dbReference type="EMBL" id="AVO27491.1"/>
    </source>
</evidence>
<dbReference type="RefSeq" id="WP_051525016.1">
    <property type="nucleotide sequence ID" value="NZ_CP027569.1"/>
</dbReference>
<evidence type="ECO:0000313" key="4">
    <source>
        <dbReference type="Proteomes" id="UP000238358"/>
    </source>
</evidence>
<evidence type="ECO:0000259" key="2">
    <source>
        <dbReference type="Pfam" id="PF03787"/>
    </source>
</evidence>
<name>A0A2S0M7N1_MEGEL</name>
<gene>
    <name evidence="3" type="ORF">C6Y28_07695</name>
</gene>
<feature type="domain" description="CRISPR type III-associated protein" evidence="2">
    <location>
        <begin position="9"/>
        <end position="201"/>
    </location>
</feature>
<dbReference type="Proteomes" id="UP000238358">
    <property type="component" value="Chromosome"/>
</dbReference>
<organism evidence="3 4">
    <name type="scientific">Megasphaera elsdenii</name>
    <dbReference type="NCBI Taxonomy" id="907"/>
    <lineage>
        <taxon>Bacteria</taxon>
        <taxon>Bacillati</taxon>
        <taxon>Bacillota</taxon>
        <taxon>Negativicutes</taxon>
        <taxon>Veillonellales</taxon>
        <taxon>Veillonellaceae</taxon>
        <taxon>Megasphaera</taxon>
    </lineage>
</organism>
<dbReference type="Pfam" id="PF03787">
    <property type="entry name" value="RAMPs"/>
    <property type="match status" value="1"/>
</dbReference>
<accession>A0A2S0M7N1</accession>
<dbReference type="EMBL" id="CP027569">
    <property type="protein sequence ID" value="AVO27491.1"/>
    <property type="molecule type" value="Genomic_DNA"/>
</dbReference>
<protein>
    <submittedName>
        <fullName evidence="3">CRISPR-associated protein</fullName>
    </submittedName>
</protein>
<dbReference type="CDD" id="cd09726">
    <property type="entry name" value="RAMP_I_III"/>
    <property type="match status" value="1"/>
</dbReference>
<dbReference type="InterPro" id="IPR052216">
    <property type="entry name" value="CRISPR_Csm3_endoribonuclease"/>
</dbReference>
<dbReference type="GO" id="GO:0051607">
    <property type="term" value="P:defense response to virus"/>
    <property type="evidence" value="ECO:0007669"/>
    <property type="project" value="UniProtKB-KW"/>
</dbReference>